<feature type="modified residue" description="N6-(pyridoxal phosphate)lysine" evidence="6">
    <location>
        <position position="246"/>
    </location>
</feature>
<sequence length="402" mass="42922">MLLLEDCQRLASPLGPSQHALTRQPQSRRCSGALPAAAKVQKASTSTLQCRAQATITAEPSTSAKIDWDSLGFGITHHAPVMYEAQYVPGMGWQGNLRPYGNIEISPAAQVLNYGQSVFEGMKAQRSAKGRVVLFRPEENAARLQAGAGRLLMPEVPAETFALACMAVVAASRDYVPPMGKGSFYLRPLLLGTGPILGLGPAPSYTFLVFGAAVGSYFKTGKGSTVDLIVEEHFHRAAPGGMGGTKAAGNYSPVLLTQSAAKEKGYADVVYLDAKTDTLLEEVSSCNIFLVKGRHLKTPSLTGTILPGVTRKSIIELARAKGYTVEETDCPVTEAMEADEIFTVGTAVVLQAVGSLTYKGQRKQYTQGGKPGPVAAELYEDLTAIQQERAPDKFGWVREVPL</sequence>
<evidence type="ECO:0000313" key="11">
    <source>
        <dbReference type="Proteomes" id="UP001465755"/>
    </source>
</evidence>
<evidence type="ECO:0000256" key="7">
    <source>
        <dbReference type="RuleBase" id="RU004106"/>
    </source>
</evidence>
<keyword evidence="4 9" id="KW-0808">Transferase</keyword>
<dbReference type="SUPFAM" id="SSF56752">
    <property type="entry name" value="D-aminoacid aminotransferase-like PLP-dependent enzymes"/>
    <property type="match status" value="1"/>
</dbReference>
<keyword evidence="9" id="KW-0028">Amino-acid biosynthesis</keyword>
<dbReference type="InterPro" id="IPR033939">
    <property type="entry name" value="BCAT_family"/>
</dbReference>
<dbReference type="PROSITE" id="PS00770">
    <property type="entry name" value="AA_TRANSFER_CLASS_4"/>
    <property type="match status" value="1"/>
</dbReference>
<evidence type="ECO:0000256" key="5">
    <source>
        <dbReference type="ARBA" id="ARBA00022898"/>
    </source>
</evidence>
<reference evidence="10 11" key="1">
    <citation type="journal article" date="2024" name="Nat. Commun.">
        <title>Phylogenomics reveals the evolutionary origins of lichenization in chlorophyte algae.</title>
        <authorList>
            <person name="Puginier C."/>
            <person name="Libourel C."/>
            <person name="Otte J."/>
            <person name="Skaloud P."/>
            <person name="Haon M."/>
            <person name="Grisel S."/>
            <person name="Petersen M."/>
            <person name="Berrin J.G."/>
            <person name="Delaux P.M."/>
            <person name="Dal Grande F."/>
            <person name="Keller J."/>
        </authorList>
    </citation>
    <scope>NUCLEOTIDE SEQUENCE [LARGE SCALE GENOMIC DNA]</scope>
    <source>
        <strain evidence="10 11">SAG 2036</strain>
    </source>
</reference>
<keyword evidence="11" id="KW-1185">Reference proteome</keyword>
<evidence type="ECO:0000256" key="3">
    <source>
        <dbReference type="ARBA" id="ARBA00022576"/>
    </source>
</evidence>
<dbReference type="InterPro" id="IPR001544">
    <property type="entry name" value="Aminotrans_IV"/>
</dbReference>
<comment type="similarity">
    <text evidence="2 7">Belongs to the class-IV pyridoxal-phosphate-dependent aminotransferase family.</text>
</comment>
<dbReference type="Proteomes" id="UP001465755">
    <property type="component" value="Unassembled WGS sequence"/>
</dbReference>
<proteinExistence type="inferred from homology"/>
<evidence type="ECO:0000256" key="6">
    <source>
        <dbReference type="PIRSR" id="PIRSR006468-1"/>
    </source>
</evidence>
<evidence type="ECO:0000256" key="2">
    <source>
        <dbReference type="ARBA" id="ARBA00009320"/>
    </source>
</evidence>
<dbReference type="InterPro" id="IPR036038">
    <property type="entry name" value="Aminotransferase-like"/>
</dbReference>
<dbReference type="Gene3D" id="3.30.470.10">
    <property type="match status" value="1"/>
</dbReference>
<dbReference type="EC" id="2.6.1.42" evidence="9"/>
<dbReference type="NCBIfam" id="TIGR01123">
    <property type="entry name" value="ilvE_II"/>
    <property type="match status" value="1"/>
</dbReference>
<dbReference type="CDD" id="cd01557">
    <property type="entry name" value="BCAT_beta_family"/>
    <property type="match status" value="1"/>
</dbReference>
<dbReference type="InterPro" id="IPR005786">
    <property type="entry name" value="B_amino_transII"/>
</dbReference>
<dbReference type="Gene3D" id="3.20.10.10">
    <property type="entry name" value="D-amino Acid Aminotransferase, subunit A, domain 2"/>
    <property type="match status" value="1"/>
</dbReference>
<organism evidence="10 11">
    <name type="scientific">Symbiochloris irregularis</name>
    <dbReference type="NCBI Taxonomy" id="706552"/>
    <lineage>
        <taxon>Eukaryota</taxon>
        <taxon>Viridiplantae</taxon>
        <taxon>Chlorophyta</taxon>
        <taxon>core chlorophytes</taxon>
        <taxon>Trebouxiophyceae</taxon>
        <taxon>Trebouxiales</taxon>
        <taxon>Trebouxiaceae</taxon>
        <taxon>Symbiochloris</taxon>
    </lineage>
</organism>
<comment type="cofactor">
    <cofactor evidence="1 8">
        <name>pyridoxal 5'-phosphate</name>
        <dbReference type="ChEBI" id="CHEBI:597326"/>
    </cofactor>
</comment>
<protein>
    <recommendedName>
        <fullName evidence="9">Branched-chain-amino-acid aminotransferase</fullName>
        <ecNumber evidence="9">2.6.1.42</ecNumber>
    </recommendedName>
</protein>
<dbReference type="InterPro" id="IPR043132">
    <property type="entry name" value="BCAT-like_C"/>
</dbReference>
<evidence type="ECO:0000256" key="1">
    <source>
        <dbReference type="ARBA" id="ARBA00001933"/>
    </source>
</evidence>
<evidence type="ECO:0000256" key="8">
    <source>
        <dbReference type="RuleBase" id="RU004516"/>
    </source>
</evidence>
<dbReference type="PANTHER" id="PTHR42825:SF2">
    <property type="entry name" value="BRANCHED-CHAIN-AMINO-ACID AMINOTRANSFERASE 3, CHLOROPLASTIC-RELATED"/>
    <property type="match status" value="1"/>
</dbReference>
<evidence type="ECO:0000256" key="4">
    <source>
        <dbReference type="ARBA" id="ARBA00022679"/>
    </source>
</evidence>
<keyword evidence="5 8" id="KW-0663">Pyridoxal phosphate</keyword>
<dbReference type="InterPro" id="IPR043131">
    <property type="entry name" value="BCAT-like_N"/>
</dbReference>
<dbReference type="GO" id="GO:0008652">
    <property type="term" value="P:amino acid biosynthetic process"/>
    <property type="evidence" value="ECO:0007669"/>
    <property type="project" value="UniProtKB-KW"/>
</dbReference>
<comment type="caution">
    <text evidence="10">The sequence shown here is derived from an EMBL/GenBank/DDBJ whole genome shotgun (WGS) entry which is preliminary data.</text>
</comment>
<comment type="catalytic activity">
    <reaction evidence="9">
        <text>L-leucine + 2-oxoglutarate = 4-methyl-2-oxopentanoate + L-glutamate</text>
        <dbReference type="Rhea" id="RHEA:18321"/>
        <dbReference type="ChEBI" id="CHEBI:16810"/>
        <dbReference type="ChEBI" id="CHEBI:17865"/>
        <dbReference type="ChEBI" id="CHEBI:29985"/>
        <dbReference type="ChEBI" id="CHEBI:57427"/>
        <dbReference type="EC" id="2.6.1.42"/>
    </reaction>
</comment>
<dbReference type="PIRSF" id="PIRSF006468">
    <property type="entry name" value="BCAT1"/>
    <property type="match status" value="1"/>
</dbReference>
<dbReference type="GO" id="GO:0004084">
    <property type="term" value="F:branched-chain-amino-acid transaminase activity"/>
    <property type="evidence" value="ECO:0007669"/>
    <property type="project" value="UniProtKB-EC"/>
</dbReference>
<keyword evidence="9" id="KW-0100">Branched-chain amino acid biosynthesis</keyword>
<comment type="catalytic activity">
    <reaction evidence="9">
        <text>L-isoleucine + 2-oxoglutarate = (S)-3-methyl-2-oxopentanoate + L-glutamate</text>
        <dbReference type="Rhea" id="RHEA:24801"/>
        <dbReference type="ChEBI" id="CHEBI:16810"/>
        <dbReference type="ChEBI" id="CHEBI:29985"/>
        <dbReference type="ChEBI" id="CHEBI:35146"/>
        <dbReference type="ChEBI" id="CHEBI:58045"/>
        <dbReference type="EC" id="2.6.1.42"/>
    </reaction>
</comment>
<dbReference type="Pfam" id="PF01063">
    <property type="entry name" value="Aminotran_4"/>
    <property type="match status" value="1"/>
</dbReference>
<name>A0AAW1PVX3_9CHLO</name>
<dbReference type="GO" id="GO:0009082">
    <property type="term" value="P:branched-chain amino acid biosynthetic process"/>
    <property type="evidence" value="ECO:0007669"/>
    <property type="project" value="UniProtKB-KW"/>
</dbReference>
<keyword evidence="3 9" id="KW-0032">Aminotransferase</keyword>
<evidence type="ECO:0000313" key="10">
    <source>
        <dbReference type="EMBL" id="KAK9812318.1"/>
    </source>
</evidence>
<dbReference type="InterPro" id="IPR018300">
    <property type="entry name" value="Aminotrans_IV_CS"/>
</dbReference>
<dbReference type="EMBL" id="JALJOQ010000007">
    <property type="protein sequence ID" value="KAK9812318.1"/>
    <property type="molecule type" value="Genomic_DNA"/>
</dbReference>
<evidence type="ECO:0000256" key="9">
    <source>
        <dbReference type="RuleBase" id="RU004517"/>
    </source>
</evidence>
<dbReference type="PANTHER" id="PTHR42825">
    <property type="entry name" value="AMINO ACID AMINOTRANSFERASE"/>
    <property type="match status" value="1"/>
</dbReference>
<dbReference type="NCBIfam" id="NF009897">
    <property type="entry name" value="PRK13357.1"/>
    <property type="match status" value="1"/>
</dbReference>
<comment type="catalytic activity">
    <reaction evidence="9">
        <text>L-valine + 2-oxoglutarate = 3-methyl-2-oxobutanoate + L-glutamate</text>
        <dbReference type="Rhea" id="RHEA:24813"/>
        <dbReference type="ChEBI" id="CHEBI:11851"/>
        <dbReference type="ChEBI" id="CHEBI:16810"/>
        <dbReference type="ChEBI" id="CHEBI:29985"/>
        <dbReference type="ChEBI" id="CHEBI:57762"/>
        <dbReference type="EC" id="2.6.1.42"/>
    </reaction>
</comment>
<dbReference type="AlphaFoldDB" id="A0AAW1PVX3"/>
<gene>
    <name evidence="10" type="ORF">WJX73_001828</name>
</gene>
<accession>A0AAW1PVX3</accession>